<dbReference type="GO" id="GO:1990904">
    <property type="term" value="C:ribonucleoprotein complex"/>
    <property type="evidence" value="ECO:0007669"/>
    <property type="project" value="UniProtKB-KW"/>
</dbReference>
<dbReference type="AlphaFoldDB" id="A0A6M3WVM6"/>
<evidence type="ECO:0000313" key="5">
    <source>
        <dbReference type="EMBL" id="QJH88218.1"/>
    </source>
</evidence>
<evidence type="ECO:0000256" key="4">
    <source>
        <dbReference type="HAMAP-Rule" id="MF_00391"/>
    </source>
</evidence>
<evidence type="ECO:0000256" key="2">
    <source>
        <dbReference type="ARBA" id="ARBA00022980"/>
    </source>
</evidence>
<sequence>MSTVTLRGTNRRRIKKSGFRARMKTKAGQKIMNLRRRKKRGKISI</sequence>
<dbReference type="Pfam" id="PF00468">
    <property type="entry name" value="Ribosomal_L34"/>
    <property type="match status" value="1"/>
</dbReference>
<keyword evidence="3 4" id="KW-0687">Ribonucleoprotein</keyword>
<geneLocation type="chloroplast" evidence="5"/>
<dbReference type="NCBIfam" id="TIGR01030">
    <property type="entry name" value="rpmH_bact"/>
    <property type="match status" value="1"/>
</dbReference>
<evidence type="ECO:0000256" key="3">
    <source>
        <dbReference type="ARBA" id="ARBA00023274"/>
    </source>
</evidence>
<protein>
    <recommendedName>
        <fullName evidence="4">Large ribosomal subunit protein bL34c</fullName>
    </recommendedName>
</protein>
<dbReference type="InterPro" id="IPR000271">
    <property type="entry name" value="Ribosomal_bL34"/>
</dbReference>
<evidence type="ECO:0000256" key="1">
    <source>
        <dbReference type="ARBA" id="ARBA00010111"/>
    </source>
</evidence>
<dbReference type="GO" id="GO:0005840">
    <property type="term" value="C:ribosome"/>
    <property type="evidence" value="ECO:0007669"/>
    <property type="project" value="UniProtKB-KW"/>
</dbReference>
<dbReference type="Gene3D" id="1.10.287.3980">
    <property type="match status" value="1"/>
</dbReference>
<keyword evidence="2 4" id="KW-0689">Ribosomal protein</keyword>
<gene>
    <name evidence="4 5" type="primary">rpl34</name>
</gene>
<dbReference type="EMBL" id="MT117916">
    <property type="protein sequence ID" value="QJH88218.1"/>
    <property type="molecule type" value="Genomic_DNA"/>
</dbReference>
<dbReference type="GO" id="GO:0009507">
    <property type="term" value="C:chloroplast"/>
    <property type="evidence" value="ECO:0007669"/>
    <property type="project" value="UniProtKB-SubCell"/>
</dbReference>
<keyword evidence="5" id="KW-0150">Chloroplast</keyword>
<accession>A0A6M3WVM6</accession>
<reference evidence="5" key="1">
    <citation type="journal article" date="2020" name="J. Phycol.">
        <title>The Organelle Genomes in the Photosynthetic Red Algal Parasite Pterocladiophila hemisphaerica (Florideophyceae, Rhodophyta) Have Elevated Substitution Rates and Extreme Gene Loss in the Plastid Genome.</title>
        <authorList>
            <person name="Preuss M."/>
            <person name="Verbruggen H."/>
            <person name="Zuccarello G.C."/>
        </authorList>
    </citation>
    <scope>NUCLEOTIDE SEQUENCE</scope>
</reference>
<dbReference type="HAMAP" id="MF_00391">
    <property type="entry name" value="Ribosomal_bL34"/>
    <property type="match status" value="1"/>
</dbReference>
<proteinExistence type="inferred from homology"/>
<dbReference type="GO" id="GO:0003735">
    <property type="term" value="F:structural constituent of ribosome"/>
    <property type="evidence" value="ECO:0007669"/>
    <property type="project" value="InterPro"/>
</dbReference>
<dbReference type="GO" id="GO:0006412">
    <property type="term" value="P:translation"/>
    <property type="evidence" value="ECO:0007669"/>
    <property type="project" value="UniProtKB-UniRule"/>
</dbReference>
<organism evidence="5">
    <name type="scientific">Pterocladia lucida</name>
    <name type="common">Red seaweed</name>
    <name type="synonym">Fucus lucidus</name>
    <dbReference type="NCBI Taxonomy" id="31408"/>
    <lineage>
        <taxon>Eukaryota</taxon>
        <taxon>Rhodophyta</taxon>
        <taxon>Florideophyceae</taxon>
        <taxon>Rhodymeniophycidae</taxon>
        <taxon>Gelidiales</taxon>
        <taxon>Pterocladiaceae</taxon>
        <taxon>Pterocladia</taxon>
    </lineage>
</organism>
<keyword evidence="5" id="KW-0934">Plastid</keyword>
<name>A0A6M3WVM6_PTELU</name>
<comment type="similarity">
    <text evidence="1 4">Belongs to the bacterial ribosomal protein bL34 family.</text>
</comment>
<comment type="subcellular location">
    <subcellularLocation>
        <location evidence="4">Plastid</location>
        <location evidence="4">Chloroplast</location>
    </subcellularLocation>
</comment>